<dbReference type="PANTHER" id="PTHR24024">
    <property type="entry name" value="PULMONARY SURFACTANT-ASSOCIATED PROTEIN A"/>
    <property type="match status" value="1"/>
</dbReference>
<dbReference type="Pfam" id="PF12248">
    <property type="entry name" value="Methyltransf_FA"/>
    <property type="match status" value="1"/>
</dbReference>
<organism evidence="4 5">
    <name type="scientific">Holothuria leucospilota</name>
    <name type="common">Black long sea cucumber</name>
    <name type="synonym">Mertensiothuria leucospilota</name>
    <dbReference type="NCBI Taxonomy" id="206669"/>
    <lineage>
        <taxon>Eukaryota</taxon>
        <taxon>Metazoa</taxon>
        <taxon>Echinodermata</taxon>
        <taxon>Eleutherozoa</taxon>
        <taxon>Echinozoa</taxon>
        <taxon>Holothuroidea</taxon>
        <taxon>Aspidochirotacea</taxon>
        <taxon>Aspidochirotida</taxon>
        <taxon>Holothuriidae</taxon>
        <taxon>Holothuria</taxon>
    </lineage>
</organism>
<feature type="chain" id="PRO_5040442300" evidence="2">
    <location>
        <begin position="22"/>
        <end position="484"/>
    </location>
</feature>
<keyword evidence="5" id="KW-1185">Reference proteome</keyword>
<feature type="region of interest" description="Disordered" evidence="1">
    <location>
        <begin position="252"/>
        <end position="274"/>
    </location>
</feature>
<name>A0A9Q1BWC1_HOLLE</name>
<proteinExistence type="predicted"/>
<dbReference type="OrthoDB" id="2142040at2759"/>
<feature type="signal peptide" evidence="2">
    <location>
        <begin position="1"/>
        <end position="21"/>
    </location>
</feature>
<evidence type="ECO:0000256" key="1">
    <source>
        <dbReference type="SAM" id="MobiDB-lite"/>
    </source>
</evidence>
<protein>
    <submittedName>
        <fullName evidence="4">C3 and PZP-like alpha-2-macroglobulin domain-containing protein 8</fullName>
    </submittedName>
</protein>
<gene>
    <name evidence="4" type="ORF">HOLleu_24501</name>
</gene>
<evidence type="ECO:0000313" key="4">
    <source>
        <dbReference type="EMBL" id="KAJ8034076.1"/>
    </source>
</evidence>
<sequence>MLFLHVIFVCCLLVQILLCNADKVDVSQDDIDVESTRKELEEVQQKLKKIGETQKLLVDKLDMLVNLELEDKRVRRGVTSTQAPQICSFSLEYETDTTYYYRYLEIPTGSRRIDFEAKANNDVHIALSPSKSTSVLYEIVIGGWVNEKSAIRRCKQCKNKVTSKTTHYLSSNDFRRFWITFGGNGTIAVGRNSETAPFMEWTDPDPLSVQYLGYSTGWGSSGKFRFCSMEDHSPKADRIACHDSSCISCPEGPRGYPGPPGPPGRDGRDGRDSVAVSVTGNENSGCTPGSQVPTNTSGGSVYVRWGHNECPSHSQLIYAGLAAGPHYGTSGNGANQLCLPHPPDYNNPVAGIGTSRAFLYSIEYQIDNFPTLASRNWHDVSCAVCKAPSRFSQLMIPAKTACPSSEWTLEYSGYLMTERSHPSHKRSLYICVDHEMQGVERTHGANSLRGLLDLVEGRCSSSGGGLPCGPYIDGFEITCAVCTQ</sequence>
<evidence type="ECO:0000256" key="2">
    <source>
        <dbReference type="SAM" id="SignalP"/>
    </source>
</evidence>
<accession>A0A9Q1BWC1</accession>
<dbReference type="GO" id="GO:0005615">
    <property type="term" value="C:extracellular space"/>
    <property type="evidence" value="ECO:0007669"/>
    <property type="project" value="TreeGrafter"/>
</dbReference>
<dbReference type="EMBL" id="JAIZAY010000011">
    <property type="protein sequence ID" value="KAJ8034076.1"/>
    <property type="molecule type" value="Genomic_DNA"/>
</dbReference>
<comment type="caution">
    <text evidence="4">The sequence shown here is derived from an EMBL/GenBank/DDBJ whole genome shotgun (WGS) entry which is preliminary data.</text>
</comment>
<dbReference type="PANTHER" id="PTHR24024:SF18">
    <property type="entry name" value="SHORT-CHAIN COLLAGEN C4-LIKE"/>
    <property type="match status" value="1"/>
</dbReference>
<feature type="domain" description="Farnesoic acid O-methyl transferase" evidence="3">
    <location>
        <begin position="99"/>
        <end position="226"/>
    </location>
</feature>
<dbReference type="AlphaFoldDB" id="A0A9Q1BWC1"/>
<dbReference type="InterPro" id="IPR051077">
    <property type="entry name" value="Ca-dependent_lectin"/>
</dbReference>
<keyword evidence="2" id="KW-0732">Signal</keyword>
<evidence type="ECO:0000259" key="3">
    <source>
        <dbReference type="Pfam" id="PF12248"/>
    </source>
</evidence>
<dbReference type="InterPro" id="IPR022041">
    <property type="entry name" value="Methyltransf_FA"/>
</dbReference>
<evidence type="ECO:0000313" key="5">
    <source>
        <dbReference type="Proteomes" id="UP001152320"/>
    </source>
</evidence>
<dbReference type="Proteomes" id="UP001152320">
    <property type="component" value="Chromosome 11"/>
</dbReference>
<reference evidence="4" key="1">
    <citation type="submission" date="2021-10" db="EMBL/GenBank/DDBJ databases">
        <title>Tropical sea cucumber genome reveals ecological adaptation and Cuvierian tubules defense mechanism.</title>
        <authorList>
            <person name="Chen T."/>
        </authorList>
    </citation>
    <scope>NUCLEOTIDE SEQUENCE</scope>
    <source>
        <strain evidence="4">Nanhai2018</strain>
        <tissue evidence="4">Muscle</tissue>
    </source>
</reference>